<name>A0A2W2B0Y1_9ACTN</name>
<gene>
    <name evidence="2" type="ORF">C1I92_22840</name>
</gene>
<reference evidence="2 3" key="1">
    <citation type="submission" date="2018-01" db="EMBL/GenBank/DDBJ databases">
        <title>Draft genome sequence of Jiangella sp. GTF31.</title>
        <authorList>
            <person name="Sahin N."/>
            <person name="Ay H."/>
            <person name="Saygin H."/>
        </authorList>
    </citation>
    <scope>NUCLEOTIDE SEQUENCE [LARGE SCALE GENOMIC DNA]</scope>
    <source>
        <strain evidence="2 3">GTF31</strain>
    </source>
</reference>
<organism evidence="2 3">
    <name type="scientific">Jiangella anatolica</name>
    <dbReference type="NCBI Taxonomy" id="2670374"/>
    <lineage>
        <taxon>Bacteria</taxon>
        <taxon>Bacillati</taxon>
        <taxon>Actinomycetota</taxon>
        <taxon>Actinomycetes</taxon>
        <taxon>Jiangellales</taxon>
        <taxon>Jiangellaceae</taxon>
        <taxon>Jiangella</taxon>
    </lineage>
</organism>
<dbReference type="Proteomes" id="UP000248764">
    <property type="component" value="Unassembled WGS sequence"/>
</dbReference>
<keyword evidence="1" id="KW-0812">Transmembrane</keyword>
<keyword evidence="1" id="KW-1133">Transmembrane helix</keyword>
<dbReference type="EMBL" id="POTW01000067">
    <property type="protein sequence ID" value="PZF81065.1"/>
    <property type="molecule type" value="Genomic_DNA"/>
</dbReference>
<feature type="transmembrane region" description="Helical" evidence="1">
    <location>
        <begin position="38"/>
        <end position="59"/>
    </location>
</feature>
<sequence>MTLHTRLDELAAGAPDAAALDVDALRGRIARRRRTRRAAAGGAMVLTVAAAGTAAAVLLPRTDPPAQPAIASPSPVPPLEAYPFPDCGTPFTFDAPVTDPRLTMDVDFASPAANLDDQLGEVTITNVSDARVEGDVGAGPSLIVTQDGRVVGGPVFIQGINLSLDLAPGESAAFRVFVGHGHCDRGSVTEIDTQFPPGTYDVYVSWYLEPGIPGRSEPNVRLFDGPFTIEVR</sequence>
<evidence type="ECO:0000313" key="2">
    <source>
        <dbReference type="EMBL" id="PZF81065.1"/>
    </source>
</evidence>
<evidence type="ECO:0000256" key="1">
    <source>
        <dbReference type="SAM" id="Phobius"/>
    </source>
</evidence>
<keyword evidence="3" id="KW-1185">Reference proteome</keyword>
<comment type="caution">
    <text evidence="2">The sequence shown here is derived from an EMBL/GenBank/DDBJ whole genome shotgun (WGS) entry which is preliminary data.</text>
</comment>
<dbReference type="RefSeq" id="WP_111256959.1">
    <property type="nucleotide sequence ID" value="NZ_POTW01000067.1"/>
</dbReference>
<proteinExistence type="predicted"/>
<accession>A0A2W2B0Y1</accession>
<dbReference type="AlphaFoldDB" id="A0A2W2B0Y1"/>
<evidence type="ECO:0000313" key="3">
    <source>
        <dbReference type="Proteomes" id="UP000248764"/>
    </source>
</evidence>
<protein>
    <submittedName>
        <fullName evidence="2">Uncharacterized protein</fullName>
    </submittedName>
</protein>
<keyword evidence="1" id="KW-0472">Membrane</keyword>